<comment type="caution">
    <text evidence="1">The sequence shown here is derived from an EMBL/GenBank/DDBJ whole genome shotgun (WGS) entry which is preliminary data.</text>
</comment>
<sequence length="288" mass="33045">MAMIQVGVTGWGDHDDLYPARTPAKEKLRIYGQHFPVVEVDSSFYAIQSQANFQRWVDLTPEDFTFFVKAYQGMTGHSRGKNQKFAGPGEMFEAFIRSIDPVVEAGKLNAILFQFPPWFDCTLDSIRRLRAIRKWMGELPLAIEFRNPSWFKNDTREKTIQFMREEGWFHVICDEPQIGHGSVPTVLEPGAPGKTFIRLHGRNAAGWKMSSAPNWREIRTLYRYSNEELLEWRDHLDELQKKDAGDIYMIFNNNSGGDAADNAKEMMSLLGMKPANNAPRQMDLFGEA</sequence>
<proteinExistence type="predicted"/>
<reference evidence="1 2" key="1">
    <citation type="submission" date="2018-12" db="EMBL/GenBank/DDBJ databases">
        <authorList>
            <person name="Sun L."/>
            <person name="Chen Z."/>
        </authorList>
    </citation>
    <scope>NUCLEOTIDE SEQUENCE [LARGE SCALE GENOMIC DNA]</scope>
    <source>
        <strain evidence="1 2">3-5-3</strain>
    </source>
</reference>
<dbReference type="Proteomes" id="UP000272464">
    <property type="component" value="Unassembled WGS sequence"/>
</dbReference>
<accession>A0A433XGU0</accession>
<name>A0A433XGU0_9BACL</name>
<dbReference type="InterPro" id="IPR036520">
    <property type="entry name" value="UPF0759_sf"/>
</dbReference>
<organism evidence="1 2">
    <name type="scientific">Paenibacillus zeisoli</name>
    <dbReference type="NCBI Taxonomy" id="2496267"/>
    <lineage>
        <taxon>Bacteria</taxon>
        <taxon>Bacillati</taxon>
        <taxon>Bacillota</taxon>
        <taxon>Bacilli</taxon>
        <taxon>Bacillales</taxon>
        <taxon>Paenibacillaceae</taxon>
        <taxon>Paenibacillus</taxon>
    </lineage>
</organism>
<protein>
    <submittedName>
        <fullName evidence="1">DUF72 domain-containing protein</fullName>
    </submittedName>
</protein>
<dbReference type="PANTHER" id="PTHR30348:SF13">
    <property type="entry name" value="UPF0759 PROTEIN YUNF"/>
    <property type="match status" value="1"/>
</dbReference>
<dbReference type="Pfam" id="PF01904">
    <property type="entry name" value="DUF72"/>
    <property type="match status" value="1"/>
</dbReference>
<dbReference type="PANTHER" id="PTHR30348">
    <property type="entry name" value="UNCHARACTERIZED PROTEIN YECE"/>
    <property type="match status" value="1"/>
</dbReference>
<keyword evidence="2" id="KW-1185">Reference proteome</keyword>
<dbReference type="SUPFAM" id="SSF117396">
    <property type="entry name" value="TM1631-like"/>
    <property type="match status" value="1"/>
</dbReference>
<gene>
    <name evidence="1" type="ORF">EJP77_06645</name>
</gene>
<evidence type="ECO:0000313" key="1">
    <source>
        <dbReference type="EMBL" id="RUT33323.1"/>
    </source>
</evidence>
<dbReference type="EMBL" id="RZNX01000002">
    <property type="protein sequence ID" value="RUT33323.1"/>
    <property type="molecule type" value="Genomic_DNA"/>
</dbReference>
<evidence type="ECO:0000313" key="2">
    <source>
        <dbReference type="Proteomes" id="UP000272464"/>
    </source>
</evidence>
<dbReference type="OrthoDB" id="9780310at2"/>
<dbReference type="AlphaFoldDB" id="A0A433XGU0"/>
<dbReference type="InterPro" id="IPR002763">
    <property type="entry name" value="DUF72"/>
</dbReference>
<dbReference type="Gene3D" id="3.20.20.410">
    <property type="entry name" value="Protein of unknown function UPF0759"/>
    <property type="match status" value="1"/>
</dbReference>